<organism evidence="2 3">
    <name type="scientific">Portunus trituberculatus</name>
    <name type="common">Swimming crab</name>
    <name type="synonym">Neptunus trituberculatus</name>
    <dbReference type="NCBI Taxonomy" id="210409"/>
    <lineage>
        <taxon>Eukaryota</taxon>
        <taxon>Metazoa</taxon>
        <taxon>Ecdysozoa</taxon>
        <taxon>Arthropoda</taxon>
        <taxon>Crustacea</taxon>
        <taxon>Multicrustacea</taxon>
        <taxon>Malacostraca</taxon>
        <taxon>Eumalacostraca</taxon>
        <taxon>Eucarida</taxon>
        <taxon>Decapoda</taxon>
        <taxon>Pleocyemata</taxon>
        <taxon>Brachyura</taxon>
        <taxon>Eubrachyura</taxon>
        <taxon>Portunoidea</taxon>
        <taxon>Portunidae</taxon>
        <taxon>Portuninae</taxon>
        <taxon>Portunus</taxon>
    </lineage>
</organism>
<feature type="compositionally biased region" description="Basic residues" evidence="1">
    <location>
        <begin position="22"/>
        <end position="33"/>
    </location>
</feature>
<gene>
    <name evidence="2" type="ORF">E2C01_077930</name>
</gene>
<protein>
    <submittedName>
        <fullName evidence="2">Uncharacterized protein</fullName>
    </submittedName>
</protein>
<keyword evidence="3" id="KW-1185">Reference proteome</keyword>
<evidence type="ECO:0000313" key="2">
    <source>
        <dbReference type="EMBL" id="MPC83226.1"/>
    </source>
</evidence>
<evidence type="ECO:0000256" key="1">
    <source>
        <dbReference type="SAM" id="MobiDB-lite"/>
    </source>
</evidence>
<evidence type="ECO:0000313" key="3">
    <source>
        <dbReference type="Proteomes" id="UP000324222"/>
    </source>
</evidence>
<dbReference type="AlphaFoldDB" id="A0A5B7INJ3"/>
<accession>A0A5B7INJ3</accession>
<feature type="region of interest" description="Disordered" evidence="1">
    <location>
        <begin position="1"/>
        <end position="34"/>
    </location>
</feature>
<dbReference type="EMBL" id="VSRR010061912">
    <property type="protein sequence ID" value="MPC83226.1"/>
    <property type="molecule type" value="Genomic_DNA"/>
</dbReference>
<proteinExistence type="predicted"/>
<name>A0A5B7INJ3_PORTR</name>
<reference evidence="2 3" key="1">
    <citation type="submission" date="2019-05" db="EMBL/GenBank/DDBJ databases">
        <title>Another draft genome of Portunus trituberculatus and its Hox gene families provides insights of decapod evolution.</title>
        <authorList>
            <person name="Jeong J.-H."/>
            <person name="Song I."/>
            <person name="Kim S."/>
            <person name="Choi T."/>
            <person name="Kim D."/>
            <person name="Ryu S."/>
            <person name="Kim W."/>
        </authorList>
    </citation>
    <scope>NUCLEOTIDE SEQUENCE [LARGE SCALE GENOMIC DNA]</scope>
    <source>
        <tissue evidence="2">Muscle</tissue>
    </source>
</reference>
<comment type="caution">
    <text evidence="2">The sequence shown here is derived from an EMBL/GenBank/DDBJ whole genome shotgun (WGS) entry which is preliminary data.</text>
</comment>
<dbReference type="Proteomes" id="UP000324222">
    <property type="component" value="Unassembled WGS sequence"/>
</dbReference>
<sequence>MEDEKEEEEEEEEEKGEGEKSKMRRRRRRRIRTTHSIDVKSPALRRIVGKEDDGREILDTQPLGNPLFI</sequence>
<feature type="compositionally biased region" description="Acidic residues" evidence="1">
    <location>
        <begin position="1"/>
        <end position="16"/>
    </location>
</feature>